<comment type="caution">
    <text evidence="2">The sequence shown here is derived from an EMBL/GenBank/DDBJ whole genome shotgun (WGS) entry which is preliminary data.</text>
</comment>
<feature type="domain" description="F-box" evidence="1">
    <location>
        <begin position="72"/>
        <end position="126"/>
    </location>
</feature>
<dbReference type="Gene3D" id="3.80.10.10">
    <property type="entry name" value="Ribonuclease Inhibitor"/>
    <property type="match status" value="1"/>
</dbReference>
<name>A0A8H6YAI8_9AGAR</name>
<dbReference type="Proteomes" id="UP000623467">
    <property type="component" value="Unassembled WGS sequence"/>
</dbReference>
<sequence>MTPTPFFMNTVFAQEAERTRGSSPTLVESDSGLAPLENEIAALAVESSVATFVKPRDRECAGVAPRALVAPICTLPVELLAHIFVLRLTIRESVFKDSLYVRDTFRLSHVCRYWRQIANGTPQLWTGPIQVDFTRRSHPEKENIYVAGLQAWLARSEPLSIPISIGGLQHGSWLTELGSRLTEELLRIAPRCRSLRIPQRASSSLFQSLRGRLDSLEELYLRAVVQDIPDLDPTAITSFTTATRLQKLTTTHNGIPMPWAQLTDITLISQISPKAFLHIFSQCTNVARASIITAGCSVPPARADMITLDHLRIFSVTWVGDQVHYMLFLDCFSAPALDELHMYFRLDENMEWPEGTFTAFQLRSPRVTKLRIEGDGLMELSTAFIAALRHAPSLAYLSVTDCFLGKPLLEALRYTDDVEPLVPHLHSLALAEMERTLSQDYLATMIASRWWTDAELASRSRAPAVARWRQIRLRDDSNYSIGLTPSPKFRDTMNELRETGLNVDLVEFYSWRYGAEAAW</sequence>
<dbReference type="InterPro" id="IPR036047">
    <property type="entry name" value="F-box-like_dom_sf"/>
</dbReference>
<proteinExistence type="predicted"/>
<accession>A0A8H6YAI8</accession>
<dbReference type="SUPFAM" id="SSF81383">
    <property type="entry name" value="F-box domain"/>
    <property type="match status" value="1"/>
</dbReference>
<organism evidence="2 3">
    <name type="scientific">Mycena sanguinolenta</name>
    <dbReference type="NCBI Taxonomy" id="230812"/>
    <lineage>
        <taxon>Eukaryota</taxon>
        <taxon>Fungi</taxon>
        <taxon>Dikarya</taxon>
        <taxon>Basidiomycota</taxon>
        <taxon>Agaricomycotina</taxon>
        <taxon>Agaricomycetes</taxon>
        <taxon>Agaricomycetidae</taxon>
        <taxon>Agaricales</taxon>
        <taxon>Marasmiineae</taxon>
        <taxon>Mycenaceae</taxon>
        <taxon>Mycena</taxon>
    </lineage>
</organism>
<reference evidence="2" key="1">
    <citation type="submission" date="2020-05" db="EMBL/GenBank/DDBJ databases">
        <title>Mycena genomes resolve the evolution of fungal bioluminescence.</title>
        <authorList>
            <person name="Tsai I.J."/>
        </authorList>
    </citation>
    <scope>NUCLEOTIDE SEQUENCE</scope>
    <source>
        <strain evidence="2">160909Yilan</strain>
    </source>
</reference>
<dbReference type="AlphaFoldDB" id="A0A8H6YAI8"/>
<dbReference type="SUPFAM" id="SSF52047">
    <property type="entry name" value="RNI-like"/>
    <property type="match status" value="1"/>
</dbReference>
<dbReference type="OrthoDB" id="2269034at2759"/>
<gene>
    <name evidence="2" type="ORF">MSAN_01339500</name>
</gene>
<evidence type="ECO:0000313" key="2">
    <source>
        <dbReference type="EMBL" id="KAF7357435.1"/>
    </source>
</evidence>
<evidence type="ECO:0000259" key="1">
    <source>
        <dbReference type="Pfam" id="PF12937"/>
    </source>
</evidence>
<evidence type="ECO:0000313" key="3">
    <source>
        <dbReference type="Proteomes" id="UP000623467"/>
    </source>
</evidence>
<dbReference type="InterPro" id="IPR001810">
    <property type="entry name" value="F-box_dom"/>
</dbReference>
<protein>
    <recommendedName>
        <fullName evidence="1">F-box domain-containing protein</fullName>
    </recommendedName>
</protein>
<dbReference type="Pfam" id="PF12937">
    <property type="entry name" value="F-box-like"/>
    <property type="match status" value="1"/>
</dbReference>
<dbReference type="InterPro" id="IPR032675">
    <property type="entry name" value="LRR_dom_sf"/>
</dbReference>
<keyword evidence="3" id="KW-1185">Reference proteome</keyword>
<dbReference type="Gene3D" id="1.20.1280.50">
    <property type="match status" value="1"/>
</dbReference>
<dbReference type="EMBL" id="JACAZH010000010">
    <property type="protein sequence ID" value="KAF7357435.1"/>
    <property type="molecule type" value="Genomic_DNA"/>
</dbReference>